<dbReference type="KEGG" id="tio:INP52_03830"/>
<keyword evidence="5" id="KW-1185">Reference proteome</keyword>
<dbReference type="SUPFAM" id="SSF56349">
    <property type="entry name" value="DNA breaking-rejoining enzymes"/>
    <property type="match status" value="1"/>
</dbReference>
<keyword evidence="1" id="KW-0233">DNA recombination</keyword>
<organism evidence="4 5">
    <name type="scientific">Thermophilibacter immobilis</name>
    <dbReference type="NCBI Taxonomy" id="2779519"/>
    <lineage>
        <taxon>Bacteria</taxon>
        <taxon>Bacillati</taxon>
        <taxon>Actinomycetota</taxon>
        <taxon>Coriobacteriia</taxon>
        <taxon>Coriobacteriales</taxon>
        <taxon>Atopobiaceae</taxon>
        <taxon>Thermophilibacter</taxon>
    </lineage>
</organism>
<proteinExistence type="predicted"/>
<dbReference type="Pfam" id="PF00589">
    <property type="entry name" value="Phage_integrase"/>
    <property type="match status" value="1"/>
</dbReference>
<dbReference type="Gene3D" id="1.10.443.10">
    <property type="entry name" value="Intergrase catalytic core"/>
    <property type="match status" value="1"/>
</dbReference>
<evidence type="ECO:0000256" key="1">
    <source>
        <dbReference type="ARBA" id="ARBA00023172"/>
    </source>
</evidence>
<feature type="domain" description="Tyr recombinase" evidence="3">
    <location>
        <begin position="1"/>
        <end position="154"/>
    </location>
</feature>
<accession>A0A7S7M9P0</accession>
<dbReference type="PROSITE" id="PS51898">
    <property type="entry name" value="TYR_RECOMBINASE"/>
    <property type="match status" value="1"/>
</dbReference>
<dbReference type="GO" id="GO:0006310">
    <property type="term" value="P:DNA recombination"/>
    <property type="evidence" value="ECO:0007669"/>
    <property type="project" value="UniProtKB-KW"/>
</dbReference>
<dbReference type="GO" id="GO:0003677">
    <property type="term" value="F:DNA binding"/>
    <property type="evidence" value="ECO:0007669"/>
    <property type="project" value="InterPro"/>
</dbReference>
<protein>
    <submittedName>
        <fullName evidence="4">Tyrosine-type recombinase/integrase</fullName>
    </submittedName>
</protein>
<dbReference type="Proteomes" id="UP000593735">
    <property type="component" value="Chromosome"/>
</dbReference>
<dbReference type="InterPro" id="IPR013762">
    <property type="entry name" value="Integrase-like_cat_sf"/>
</dbReference>
<evidence type="ECO:0000256" key="2">
    <source>
        <dbReference type="SAM" id="MobiDB-lite"/>
    </source>
</evidence>
<dbReference type="InterPro" id="IPR002104">
    <property type="entry name" value="Integrase_catalytic"/>
</dbReference>
<dbReference type="InterPro" id="IPR011010">
    <property type="entry name" value="DNA_brk_join_enz"/>
</dbReference>
<evidence type="ECO:0000313" key="5">
    <source>
        <dbReference type="Proteomes" id="UP000593735"/>
    </source>
</evidence>
<dbReference type="GO" id="GO:0015074">
    <property type="term" value="P:DNA integration"/>
    <property type="evidence" value="ECO:0007669"/>
    <property type="project" value="InterPro"/>
</dbReference>
<evidence type="ECO:0000313" key="4">
    <source>
        <dbReference type="EMBL" id="QOY61329.1"/>
    </source>
</evidence>
<dbReference type="EMBL" id="CP063767">
    <property type="protein sequence ID" value="QOY61329.1"/>
    <property type="molecule type" value="Genomic_DNA"/>
</dbReference>
<feature type="region of interest" description="Disordered" evidence="2">
    <location>
        <begin position="1"/>
        <end position="38"/>
    </location>
</feature>
<sequence length="165" mass="18422">MRPRQGGRRPRCGRSHRQACEERQGQVRSHPPLPGVPHADVLERRLDRASAVWDARPVLVAARGGAMSTSSVYGFFRQALWDAGISHGGRGKGPRVHDLRFTFACHRLRAWVREGADANALMPVLATYMGHADTRCTEYYLRLTAELHPGMVAQVERECGWVVPS</sequence>
<feature type="compositionally biased region" description="Basic residues" evidence="2">
    <location>
        <begin position="1"/>
        <end position="17"/>
    </location>
</feature>
<name>A0A7S7M9P0_9ACTN</name>
<evidence type="ECO:0000259" key="3">
    <source>
        <dbReference type="PROSITE" id="PS51898"/>
    </source>
</evidence>
<gene>
    <name evidence="4" type="ORF">INP52_03830</name>
</gene>
<reference evidence="4 5" key="1">
    <citation type="submission" date="2020-10" db="EMBL/GenBank/DDBJ databases">
        <title>Olsenella immobilis sp.nov., isolated from the mud in a fermentation cellar used for the production of Chinese strong-flavoured liquor.</title>
        <authorList>
            <person name="Lu L."/>
        </authorList>
    </citation>
    <scope>NUCLEOTIDE SEQUENCE [LARGE SCALE GENOMIC DNA]</scope>
    <source>
        <strain evidence="4 5">LZLJ-2</strain>
    </source>
</reference>
<dbReference type="AlphaFoldDB" id="A0A7S7M9P0"/>